<dbReference type="GO" id="GO:0005634">
    <property type="term" value="C:nucleus"/>
    <property type="evidence" value="ECO:0007669"/>
    <property type="project" value="UniProtKB-SubCell"/>
</dbReference>
<dbReference type="EMBL" id="KZ805357">
    <property type="protein sequence ID" value="PVI01439.1"/>
    <property type="molecule type" value="Genomic_DNA"/>
</dbReference>
<evidence type="ECO:0000256" key="3">
    <source>
        <dbReference type="SAM" id="MobiDB-lite"/>
    </source>
</evidence>
<dbReference type="GO" id="GO:0008270">
    <property type="term" value="F:zinc ion binding"/>
    <property type="evidence" value="ECO:0007669"/>
    <property type="project" value="InterPro"/>
</dbReference>
<feature type="compositionally biased region" description="Basic and acidic residues" evidence="3">
    <location>
        <begin position="58"/>
        <end position="73"/>
    </location>
</feature>
<evidence type="ECO:0000256" key="2">
    <source>
        <dbReference type="ARBA" id="ARBA00023242"/>
    </source>
</evidence>
<evidence type="ECO:0000313" key="5">
    <source>
        <dbReference type="EMBL" id="PVI01439.1"/>
    </source>
</evidence>
<sequence>MKKVNQESVLGRPRGISVSLSDAFGRDPSLQSAKFADAVSADTYRAGYLGPTSYEANLPKDESSLPVNDREASAEPEIDLEMSHQHPLTKSMRIQMTTDILKTFRYYTIIRELILWYSTHCQAGTIPLPFSVGIIDAIQPIVDRYNLVQSIPSPQLVTLVLKNSSKPLEISETLPSCDFHELCSGENLRLDAIGFVLATAGRALAFGACTHLLNEQTHPGMRSKLVDELLRASTSCIMLCSLITPINDLTTWMLFDNYHLTIMVCGFSGPPSWRRIGELINQIYAMGVHREFNSPKVPQWLLETRRRLCCGSYMQDKIISTFLGRPIGMSKRHINAQMPLDLSDETIMATDEVYNSAVQALDENGWAKDQYNRASWARMRYISSEFLEEILDFTFVKVDKNAEKQLLDISDRIHEAWEAFPSHLRYWPTCWDEGVLPAVCLMLVVVHQTHFYNEFMIRRLLAQKETLTSNLELLRVSTTLLSNTLTLGRLRDRNYDVHKDFMLQIILFGIPSASVLATALQEQQKTGHAFPPSISRAEIIRKISVLISHLDVAVHLDSSSARPGEANYNLCIKACKAFTRVIDNILDPKVRGEMGITPTSADAEFDLGLELDTFAAPGLDAFEGLDYGAAAMGEDGINWGAVSQWTL</sequence>
<dbReference type="Pfam" id="PF04082">
    <property type="entry name" value="Fungal_trans"/>
    <property type="match status" value="1"/>
</dbReference>
<feature type="region of interest" description="Disordered" evidence="3">
    <location>
        <begin position="55"/>
        <end position="74"/>
    </location>
</feature>
<proteinExistence type="predicted"/>
<dbReference type="GO" id="GO:0003677">
    <property type="term" value="F:DNA binding"/>
    <property type="evidence" value="ECO:0007669"/>
    <property type="project" value="InterPro"/>
</dbReference>
<dbReference type="SMART" id="SM00906">
    <property type="entry name" value="Fungal_trans"/>
    <property type="match status" value="1"/>
</dbReference>
<evidence type="ECO:0000259" key="4">
    <source>
        <dbReference type="SMART" id="SM00906"/>
    </source>
</evidence>
<evidence type="ECO:0000256" key="1">
    <source>
        <dbReference type="ARBA" id="ARBA00004123"/>
    </source>
</evidence>
<evidence type="ECO:0000313" key="6">
    <source>
        <dbReference type="Proteomes" id="UP000244855"/>
    </source>
</evidence>
<dbReference type="STRING" id="97972.A0A2V1DTP7"/>
<keyword evidence="6" id="KW-1185">Reference proteome</keyword>
<dbReference type="OrthoDB" id="4898680at2759"/>
<dbReference type="InterPro" id="IPR050613">
    <property type="entry name" value="Sec_Metabolite_Reg"/>
</dbReference>
<protein>
    <recommendedName>
        <fullName evidence="4">Xylanolytic transcriptional activator regulatory domain-containing protein</fullName>
    </recommendedName>
</protein>
<name>A0A2V1DTP7_9PLEO</name>
<feature type="domain" description="Xylanolytic transcriptional activator regulatory" evidence="4">
    <location>
        <begin position="272"/>
        <end position="345"/>
    </location>
</feature>
<dbReference type="CDD" id="cd12148">
    <property type="entry name" value="fungal_TF_MHR"/>
    <property type="match status" value="1"/>
</dbReference>
<dbReference type="AlphaFoldDB" id="A0A2V1DTP7"/>
<dbReference type="PANTHER" id="PTHR31001">
    <property type="entry name" value="UNCHARACTERIZED TRANSCRIPTIONAL REGULATORY PROTEIN"/>
    <property type="match status" value="1"/>
</dbReference>
<accession>A0A2V1DTP7</accession>
<dbReference type="InterPro" id="IPR007219">
    <property type="entry name" value="XnlR_reg_dom"/>
</dbReference>
<gene>
    <name evidence="5" type="ORF">DM02DRAFT_654465</name>
</gene>
<comment type="subcellular location">
    <subcellularLocation>
        <location evidence="1">Nucleus</location>
    </subcellularLocation>
</comment>
<dbReference type="GO" id="GO:0006351">
    <property type="term" value="P:DNA-templated transcription"/>
    <property type="evidence" value="ECO:0007669"/>
    <property type="project" value="InterPro"/>
</dbReference>
<dbReference type="Proteomes" id="UP000244855">
    <property type="component" value="Unassembled WGS sequence"/>
</dbReference>
<reference evidence="5 6" key="1">
    <citation type="journal article" date="2018" name="Sci. Rep.">
        <title>Comparative genomics provides insights into the lifestyle and reveals functional heterogeneity of dark septate endophytic fungi.</title>
        <authorList>
            <person name="Knapp D.G."/>
            <person name="Nemeth J.B."/>
            <person name="Barry K."/>
            <person name="Hainaut M."/>
            <person name="Henrissat B."/>
            <person name="Johnson J."/>
            <person name="Kuo A."/>
            <person name="Lim J.H.P."/>
            <person name="Lipzen A."/>
            <person name="Nolan M."/>
            <person name="Ohm R.A."/>
            <person name="Tamas L."/>
            <person name="Grigoriev I.V."/>
            <person name="Spatafora J.W."/>
            <person name="Nagy L.G."/>
            <person name="Kovacs G.M."/>
        </authorList>
    </citation>
    <scope>NUCLEOTIDE SEQUENCE [LARGE SCALE GENOMIC DNA]</scope>
    <source>
        <strain evidence="5 6">DSE2036</strain>
    </source>
</reference>
<keyword evidence="2" id="KW-0539">Nucleus</keyword>
<dbReference type="PANTHER" id="PTHR31001:SF82">
    <property type="entry name" value="ZN(II)2CYS6 TRANSCRIPTION FACTOR (EUROFUNG)"/>
    <property type="match status" value="1"/>
</dbReference>
<organism evidence="5 6">
    <name type="scientific">Periconia macrospinosa</name>
    <dbReference type="NCBI Taxonomy" id="97972"/>
    <lineage>
        <taxon>Eukaryota</taxon>
        <taxon>Fungi</taxon>
        <taxon>Dikarya</taxon>
        <taxon>Ascomycota</taxon>
        <taxon>Pezizomycotina</taxon>
        <taxon>Dothideomycetes</taxon>
        <taxon>Pleosporomycetidae</taxon>
        <taxon>Pleosporales</taxon>
        <taxon>Massarineae</taxon>
        <taxon>Periconiaceae</taxon>
        <taxon>Periconia</taxon>
    </lineage>
</organism>